<keyword evidence="2" id="KW-1185">Reference proteome</keyword>
<dbReference type="InterPro" id="IPR036047">
    <property type="entry name" value="F-box-like_dom_sf"/>
</dbReference>
<accession>A0AAP0ME96</accession>
<reference evidence="1 2" key="1">
    <citation type="submission" date="2024-05" db="EMBL/GenBank/DDBJ databases">
        <title>Haplotype-resolved chromosome-level genome assembly of Huyou (Citrus changshanensis).</title>
        <authorList>
            <person name="Miao C."/>
            <person name="Chen W."/>
            <person name="Wu Y."/>
            <person name="Wang L."/>
            <person name="Zhao S."/>
            <person name="Grierson D."/>
            <person name="Xu C."/>
            <person name="Chen K."/>
        </authorList>
    </citation>
    <scope>NUCLEOTIDE SEQUENCE [LARGE SCALE GENOMIC DNA]</scope>
    <source>
        <strain evidence="1">01-14</strain>
        <tissue evidence="1">Leaf</tissue>
    </source>
</reference>
<evidence type="ECO:0000313" key="2">
    <source>
        <dbReference type="Proteomes" id="UP001428341"/>
    </source>
</evidence>
<dbReference type="SUPFAM" id="SSF81383">
    <property type="entry name" value="F-box domain"/>
    <property type="match status" value="1"/>
</dbReference>
<comment type="caution">
    <text evidence="1">The sequence shown here is derived from an EMBL/GenBank/DDBJ whole genome shotgun (WGS) entry which is preliminary data.</text>
</comment>
<protein>
    <submittedName>
        <fullName evidence="1">Uncharacterized protein</fullName>
    </submittedName>
</protein>
<evidence type="ECO:0000313" key="1">
    <source>
        <dbReference type="EMBL" id="KAK9207935.1"/>
    </source>
</evidence>
<name>A0AAP0ME96_9ROSI</name>
<gene>
    <name evidence="1" type="ORF">WN944_000284</name>
</gene>
<dbReference type="EMBL" id="JBCGBO010000004">
    <property type="protein sequence ID" value="KAK9207935.1"/>
    <property type="molecule type" value="Genomic_DNA"/>
</dbReference>
<proteinExistence type="predicted"/>
<dbReference type="AlphaFoldDB" id="A0AAP0ME96"/>
<sequence length="77" mass="9002">MGRKQLKAPARLMVRGDHFLNYQKRYLDNYFLTVPPRDAVRTSITSKRWRYIWTCHSDLISGAVMKGVESIDIDLSD</sequence>
<organism evidence="1 2">
    <name type="scientific">Citrus x changshan-huyou</name>
    <dbReference type="NCBI Taxonomy" id="2935761"/>
    <lineage>
        <taxon>Eukaryota</taxon>
        <taxon>Viridiplantae</taxon>
        <taxon>Streptophyta</taxon>
        <taxon>Embryophyta</taxon>
        <taxon>Tracheophyta</taxon>
        <taxon>Spermatophyta</taxon>
        <taxon>Magnoliopsida</taxon>
        <taxon>eudicotyledons</taxon>
        <taxon>Gunneridae</taxon>
        <taxon>Pentapetalae</taxon>
        <taxon>rosids</taxon>
        <taxon>malvids</taxon>
        <taxon>Sapindales</taxon>
        <taxon>Rutaceae</taxon>
        <taxon>Aurantioideae</taxon>
        <taxon>Citrus</taxon>
    </lineage>
</organism>
<dbReference type="Proteomes" id="UP001428341">
    <property type="component" value="Unassembled WGS sequence"/>
</dbReference>